<keyword evidence="3" id="KW-1185">Reference proteome</keyword>
<sequence length="66" mass="7132">MPLAGAADTKMPTSTSTSMAVSVQRLFSPNNKSFDLTGKPSYLSDNREKHPSMSANAQQISNETKQ</sequence>
<evidence type="ECO:0000313" key="2">
    <source>
        <dbReference type="EMBL" id="EYC32145.1"/>
    </source>
</evidence>
<accession>A0A016VXL2</accession>
<organism evidence="2 3">
    <name type="scientific">Ancylostoma ceylanicum</name>
    <dbReference type="NCBI Taxonomy" id="53326"/>
    <lineage>
        <taxon>Eukaryota</taxon>
        <taxon>Metazoa</taxon>
        <taxon>Ecdysozoa</taxon>
        <taxon>Nematoda</taxon>
        <taxon>Chromadorea</taxon>
        <taxon>Rhabditida</taxon>
        <taxon>Rhabditina</taxon>
        <taxon>Rhabditomorpha</taxon>
        <taxon>Strongyloidea</taxon>
        <taxon>Ancylostomatidae</taxon>
        <taxon>Ancylostomatinae</taxon>
        <taxon>Ancylostoma</taxon>
    </lineage>
</organism>
<dbReference type="AlphaFoldDB" id="A0A016VXL2"/>
<feature type="compositionally biased region" description="Polar residues" evidence="1">
    <location>
        <begin position="53"/>
        <end position="66"/>
    </location>
</feature>
<dbReference type="EMBL" id="JARK01001339">
    <property type="protein sequence ID" value="EYC32145.1"/>
    <property type="molecule type" value="Genomic_DNA"/>
</dbReference>
<dbReference type="Proteomes" id="UP000024635">
    <property type="component" value="Unassembled WGS sequence"/>
</dbReference>
<evidence type="ECO:0000313" key="3">
    <source>
        <dbReference type="Proteomes" id="UP000024635"/>
    </source>
</evidence>
<gene>
    <name evidence="2" type="primary">Acey_s0003.g1426</name>
    <name evidence="2" type="ORF">Y032_0003g1426</name>
</gene>
<name>A0A016VXL2_9BILA</name>
<feature type="compositionally biased region" description="Polar residues" evidence="1">
    <location>
        <begin position="11"/>
        <end position="34"/>
    </location>
</feature>
<comment type="caution">
    <text evidence="2">The sequence shown here is derived from an EMBL/GenBank/DDBJ whole genome shotgun (WGS) entry which is preliminary data.</text>
</comment>
<protein>
    <submittedName>
        <fullName evidence="2">Uncharacterized protein</fullName>
    </submittedName>
</protein>
<reference evidence="3" key="1">
    <citation type="journal article" date="2015" name="Nat. Genet.">
        <title>The genome and transcriptome of the zoonotic hookworm Ancylostoma ceylanicum identify infection-specific gene families.</title>
        <authorList>
            <person name="Schwarz E.M."/>
            <person name="Hu Y."/>
            <person name="Antoshechkin I."/>
            <person name="Miller M.M."/>
            <person name="Sternberg P.W."/>
            <person name="Aroian R.V."/>
        </authorList>
    </citation>
    <scope>NUCLEOTIDE SEQUENCE</scope>
    <source>
        <strain evidence="3">HY135</strain>
    </source>
</reference>
<evidence type="ECO:0000256" key="1">
    <source>
        <dbReference type="SAM" id="MobiDB-lite"/>
    </source>
</evidence>
<feature type="region of interest" description="Disordered" evidence="1">
    <location>
        <begin position="1"/>
        <end position="66"/>
    </location>
</feature>
<proteinExistence type="predicted"/>